<evidence type="ECO:0000259" key="1">
    <source>
        <dbReference type="PROSITE" id="PS50801"/>
    </source>
</evidence>
<dbReference type="GO" id="GO:0043856">
    <property type="term" value="F:anti-sigma factor antagonist activity"/>
    <property type="evidence" value="ECO:0007669"/>
    <property type="project" value="TreeGrafter"/>
</dbReference>
<proteinExistence type="predicted"/>
<evidence type="ECO:0000313" key="3">
    <source>
        <dbReference type="Proteomes" id="UP000074119"/>
    </source>
</evidence>
<feature type="domain" description="STAS" evidence="1">
    <location>
        <begin position="1"/>
        <end position="99"/>
    </location>
</feature>
<dbReference type="RefSeq" id="WP_008252379.1">
    <property type="nucleotide sequence ID" value="NZ_CP014544.1"/>
</dbReference>
<dbReference type="STRING" id="1470434.AZF00_16745"/>
<dbReference type="AlphaFoldDB" id="A0A127M9C0"/>
<sequence length="160" mass="18018">MIRYAETDNTLVLHFGNEVRYTQCGPLSTLLDNVFSRGKIKNVLIDLTDATSIDSTGLGLLAKINNYIEANFQHKTAIFSTNPDITRTLDTAGFSDIFIILKQKPQLAIQESELPENIGTDRETAEMILNAHRDLAALNEQNWQEFRGVVSALEKELHRK</sequence>
<dbReference type="CDD" id="cd07043">
    <property type="entry name" value="STAS_anti-anti-sigma_factors"/>
    <property type="match status" value="1"/>
</dbReference>
<dbReference type="PANTHER" id="PTHR33495:SF2">
    <property type="entry name" value="ANTI-SIGMA FACTOR ANTAGONIST TM_1081-RELATED"/>
    <property type="match status" value="1"/>
</dbReference>
<dbReference type="EMBL" id="CP014544">
    <property type="protein sequence ID" value="AMO69847.1"/>
    <property type="molecule type" value="Genomic_DNA"/>
</dbReference>
<dbReference type="Pfam" id="PF01740">
    <property type="entry name" value="STAS"/>
    <property type="match status" value="1"/>
</dbReference>
<dbReference type="PROSITE" id="PS50801">
    <property type="entry name" value="STAS"/>
    <property type="match status" value="1"/>
</dbReference>
<organism evidence="2 3">
    <name type="scientific">Zhongshania aliphaticivorans</name>
    <dbReference type="NCBI Taxonomy" id="1470434"/>
    <lineage>
        <taxon>Bacteria</taxon>
        <taxon>Pseudomonadati</taxon>
        <taxon>Pseudomonadota</taxon>
        <taxon>Gammaproteobacteria</taxon>
        <taxon>Cellvibrionales</taxon>
        <taxon>Spongiibacteraceae</taxon>
        <taxon>Zhongshania</taxon>
    </lineage>
</organism>
<dbReference type="KEGG" id="zal:AZF00_16745"/>
<dbReference type="Gene3D" id="3.30.750.24">
    <property type="entry name" value="STAS domain"/>
    <property type="match status" value="1"/>
</dbReference>
<protein>
    <recommendedName>
        <fullName evidence="1">STAS domain-containing protein</fullName>
    </recommendedName>
</protein>
<dbReference type="InterPro" id="IPR036513">
    <property type="entry name" value="STAS_dom_sf"/>
</dbReference>
<dbReference type="InterPro" id="IPR002645">
    <property type="entry name" value="STAS_dom"/>
</dbReference>
<evidence type="ECO:0000313" key="2">
    <source>
        <dbReference type="EMBL" id="AMO69847.1"/>
    </source>
</evidence>
<dbReference type="PANTHER" id="PTHR33495">
    <property type="entry name" value="ANTI-SIGMA FACTOR ANTAGONIST TM_1081-RELATED-RELATED"/>
    <property type="match status" value="1"/>
</dbReference>
<gene>
    <name evidence="2" type="ORF">AZF00_16745</name>
</gene>
<reference evidence="2 3" key="1">
    <citation type="submission" date="2015-12" db="EMBL/GenBank/DDBJ databases">
        <authorList>
            <person name="Shamseldin A."/>
            <person name="Moawad H."/>
            <person name="Abd El-Rahim W.M."/>
            <person name="Sadowsky M.J."/>
        </authorList>
    </citation>
    <scope>NUCLEOTIDE SEQUENCE [LARGE SCALE GENOMIC DNA]</scope>
    <source>
        <strain evidence="2 3">SM2</strain>
    </source>
</reference>
<dbReference type="SUPFAM" id="SSF52091">
    <property type="entry name" value="SpoIIaa-like"/>
    <property type="match status" value="1"/>
</dbReference>
<name>A0A127M9C0_9GAMM</name>
<dbReference type="Proteomes" id="UP000074119">
    <property type="component" value="Chromosome"/>
</dbReference>
<accession>A0A127M9C0</accession>